<dbReference type="InterPro" id="IPR050980">
    <property type="entry name" value="2C_sensor_his_kinase"/>
</dbReference>
<evidence type="ECO:0000259" key="11">
    <source>
        <dbReference type="PROSITE" id="PS50109"/>
    </source>
</evidence>
<evidence type="ECO:0000256" key="4">
    <source>
        <dbReference type="ARBA" id="ARBA00022475"/>
    </source>
</evidence>
<evidence type="ECO:0000256" key="2">
    <source>
        <dbReference type="ARBA" id="ARBA00004651"/>
    </source>
</evidence>
<dbReference type="Pfam" id="PF02518">
    <property type="entry name" value="HATPase_c"/>
    <property type="match status" value="1"/>
</dbReference>
<organism evidence="12">
    <name type="scientific">hydrothermal vent metagenome</name>
    <dbReference type="NCBI Taxonomy" id="652676"/>
    <lineage>
        <taxon>unclassified sequences</taxon>
        <taxon>metagenomes</taxon>
        <taxon>ecological metagenomes</taxon>
    </lineage>
</organism>
<dbReference type="GO" id="GO:0005886">
    <property type="term" value="C:plasma membrane"/>
    <property type="evidence" value="ECO:0007669"/>
    <property type="project" value="UniProtKB-SubCell"/>
</dbReference>
<dbReference type="AlphaFoldDB" id="A0A3B0RPS1"/>
<protein>
    <recommendedName>
        <fullName evidence="3">histidine kinase</fullName>
        <ecNumber evidence="3">2.7.13.3</ecNumber>
    </recommendedName>
</protein>
<dbReference type="Gene3D" id="3.30.565.10">
    <property type="entry name" value="Histidine kinase-like ATPase, C-terminal domain"/>
    <property type="match status" value="1"/>
</dbReference>
<dbReference type="GO" id="GO:0005524">
    <property type="term" value="F:ATP binding"/>
    <property type="evidence" value="ECO:0007669"/>
    <property type="project" value="UniProtKB-KW"/>
</dbReference>
<keyword evidence="8 12" id="KW-0418">Kinase</keyword>
<dbReference type="InterPro" id="IPR003661">
    <property type="entry name" value="HisK_dim/P_dom"/>
</dbReference>
<evidence type="ECO:0000256" key="7">
    <source>
        <dbReference type="ARBA" id="ARBA00022741"/>
    </source>
</evidence>
<keyword evidence="5" id="KW-0597">Phosphoprotein</keyword>
<dbReference type="SUPFAM" id="SSF55874">
    <property type="entry name" value="ATPase domain of HSP90 chaperone/DNA topoisomerase II/histidine kinase"/>
    <property type="match status" value="1"/>
</dbReference>
<evidence type="ECO:0000256" key="8">
    <source>
        <dbReference type="ARBA" id="ARBA00022777"/>
    </source>
</evidence>
<name>A0A3B0RPS1_9ZZZZ</name>
<dbReference type="PROSITE" id="PS50109">
    <property type="entry name" value="HIS_KIN"/>
    <property type="match status" value="1"/>
</dbReference>
<keyword evidence="4" id="KW-1003">Cell membrane</keyword>
<evidence type="ECO:0000256" key="3">
    <source>
        <dbReference type="ARBA" id="ARBA00012438"/>
    </source>
</evidence>
<keyword evidence="7" id="KW-0547">Nucleotide-binding</keyword>
<dbReference type="InterPro" id="IPR036097">
    <property type="entry name" value="HisK_dim/P_sf"/>
</dbReference>
<evidence type="ECO:0000256" key="5">
    <source>
        <dbReference type="ARBA" id="ARBA00022553"/>
    </source>
</evidence>
<feature type="transmembrane region" description="Helical" evidence="10">
    <location>
        <begin position="160"/>
        <end position="181"/>
    </location>
</feature>
<dbReference type="InterPro" id="IPR047770">
    <property type="entry name" value="RegB"/>
</dbReference>
<feature type="domain" description="Histidine kinase" evidence="11">
    <location>
        <begin position="216"/>
        <end position="433"/>
    </location>
</feature>
<dbReference type="NCBIfam" id="NF033792">
    <property type="entry name" value="ActS_PrrB_HisK"/>
    <property type="match status" value="1"/>
</dbReference>
<comment type="catalytic activity">
    <reaction evidence="1">
        <text>ATP + protein L-histidine = ADP + protein N-phospho-L-histidine.</text>
        <dbReference type="EC" id="2.7.13.3"/>
    </reaction>
</comment>
<dbReference type="EMBL" id="UOEE01000174">
    <property type="protein sequence ID" value="VAV93889.1"/>
    <property type="molecule type" value="Genomic_DNA"/>
</dbReference>
<keyword evidence="6 12" id="KW-0808">Transferase</keyword>
<dbReference type="SMART" id="SM00387">
    <property type="entry name" value="HATPase_c"/>
    <property type="match status" value="1"/>
</dbReference>
<comment type="subcellular location">
    <subcellularLocation>
        <location evidence="2">Cell membrane</location>
        <topology evidence="2">Multi-pass membrane protein</topology>
    </subcellularLocation>
</comment>
<feature type="transmembrane region" description="Helical" evidence="10">
    <location>
        <begin position="103"/>
        <end position="120"/>
    </location>
</feature>
<dbReference type="InterPro" id="IPR036890">
    <property type="entry name" value="HATPase_C_sf"/>
</dbReference>
<evidence type="ECO:0000256" key="9">
    <source>
        <dbReference type="ARBA" id="ARBA00022840"/>
    </source>
</evidence>
<dbReference type="SMART" id="SM00388">
    <property type="entry name" value="HisKA"/>
    <property type="match status" value="1"/>
</dbReference>
<dbReference type="PRINTS" id="PR00344">
    <property type="entry name" value="BCTRLSENSOR"/>
</dbReference>
<evidence type="ECO:0000256" key="6">
    <source>
        <dbReference type="ARBA" id="ARBA00022679"/>
    </source>
</evidence>
<dbReference type="EC" id="2.7.13.3" evidence="3"/>
<keyword evidence="10" id="KW-0472">Membrane</keyword>
<feature type="transmembrane region" description="Helical" evidence="10">
    <location>
        <begin position="21"/>
        <end position="40"/>
    </location>
</feature>
<evidence type="ECO:0000256" key="1">
    <source>
        <dbReference type="ARBA" id="ARBA00000085"/>
    </source>
</evidence>
<evidence type="ECO:0000256" key="10">
    <source>
        <dbReference type="SAM" id="Phobius"/>
    </source>
</evidence>
<accession>A0A3B0RPS1</accession>
<sequence length="436" mass="46837">MGFDSDSSQQQLSGLHGNTLIFLRWIAIIGQTGAVLLVQFALGFDLPLKSCLAVIAVSAWLNVYLGLSSGQNRRISEGNILAQLGFDLVQMGLLIGLTGGLANPFLVLFVAPVVVAVTTLRLRDALWLFVLVGLILVGLALFALPLPWLQNQAVEVHSDMYRLGMALANLITIAFTAIYVWRVSRERNRMKQALAVTEAVLAHETKLAALGGLAAATAHELGTPLGTIQLVASELNNNQSSKKSAALEADVQLILSQAKICRQILGKLSSRGAENDPYHARLTLSGLLEEICAAKINSEIALSHSISSLDMAASPDEPVLQRKPETIHALTAFLENALSFARSKVEIIGRWDMDWVTITICDDGPGFDPVILERLGEPYITSRQGGDQRAQGGLGLGFFISKNLVERTGGTIKCGSSVALGGAMVQVVWPRNQVEI</sequence>
<keyword evidence="9" id="KW-0067">ATP-binding</keyword>
<reference evidence="12" key="1">
    <citation type="submission" date="2018-06" db="EMBL/GenBank/DDBJ databases">
        <authorList>
            <person name="Zhirakovskaya E."/>
        </authorList>
    </citation>
    <scope>NUCLEOTIDE SEQUENCE</scope>
</reference>
<keyword evidence="10" id="KW-0812">Transmembrane</keyword>
<dbReference type="Gene3D" id="1.10.287.130">
    <property type="match status" value="1"/>
</dbReference>
<dbReference type="InterPro" id="IPR003594">
    <property type="entry name" value="HATPase_dom"/>
</dbReference>
<evidence type="ECO:0000313" key="12">
    <source>
        <dbReference type="EMBL" id="VAV93889.1"/>
    </source>
</evidence>
<dbReference type="SUPFAM" id="SSF47384">
    <property type="entry name" value="Homodimeric domain of signal transducing histidine kinase"/>
    <property type="match status" value="1"/>
</dbReference>
<dbReference type="PANTHER" id="PTHR44936:SF10">
    <property type="entry name" value="SENSOR PROTEIN RSTB"/>
    <property type="match status" value="1"/>
</dbReference>
<feature type="transmembrane region" description="Helical" evidence="10">
    <location>
        <begin position="127"/>
        <end position="148"/>
    </location>
</feature>
<keyword evidence="10" id="KW-1133">Transmembrane helix</keyword>
<dbReference type="PANTHER" id="PTHR44936">
    <property type="entry name" value="SENSOR PROTEIN CREC"/>
    <property type="match status" value="1"/>
</dbReference>
<dbReference type="GO" id="GO:0000155">
    <property type="term" value="F:phosphorelay sensor kinase activity"/>
    <property type="evidence" value="ECO:0007669"/>
    <property type="project" value="InterPro"/>
</dbReference>
<gene>
    <name evidence="12" type="ORF">MNBD_ALPHA06-1752</name>
</gene>
<dbReference type="InterPro" id="IPR004358">
    <property type="entry name" value="Sig_transdc_His_kin-like_C"/>
</dbReference>
<dbReference type="InterPro" id="IPR005467">
    <property type="entry name" value="His_kinase_dom"/>
</dbReference>
<proteinExistence type="predicted"/>